<protein>
    <recommendedName>
        <fullName evidence="15 16">Replication protein E1</fullName>
        <ecNumber evidence="15 16">5.6.2.4</ecNumber>
    </recommendedName>
    <alternativeName>
        <fullName evidence="15">ATP-dependent helicase E1</fullName>
    </alternativeName>
    <alternativeName>
        <fullName evidence="15">DNA 3'-5' helicase E1</fullName>
    </alternativeName>
</protein>
<comment type="similarity">
    <text evidence="15 16">Belongs to the papillomaviridae E1 protein family.</text>
</comment>
<dbReference type="InterPro" id="IPR014000">
    <property type="entry name" value="PPV_DNA_helicase_E1_N"/>
</dbReference>
<evidence type="ECO:0000256" key="2">
    <source>
        <dbReference type="ARBA" id="ARBA00022518"/>
    </source>
</evidence>
<keyword evidence="3 15" id="KW-0597">Phosphoprotein</keyword>
<evidence type="ECO:0000256" key="1">
    <source>
        <dbReference type="ARBA" id="ARBA00004147"/>
    </source>
</evidence>
<evidence type="ECO:0000256" key="15">
    <source>
        <dbReference type="HAMAP-Rule" id="MF_04000"/>
    </source>
</evidence>
<keyword evidence="10 15" id="KW-0238">DNA-binding</keyword>
<feature type="modified residue" description="Phosphoserine; by host" evidence="15">
    <location>
        <position position="98"/>
    </location>
</feature>
<gene>
    <name evidence="15 18" type="primary">E1</name>
</gene>
<evidence type="ECO:0000256" key="14">
    <source>
        <dbReference type="ARBA" id="ARBA00093297"/>
    </source>
</evidence>
<dbReference type="InterPro" id="IPR046935">
    <property type="entry name" value="PPV_E1_DBD_sf"/>
</dbReference>
<dbReference type="GO" id="GO:0043138">
    <property type="term" value="F:3'-5' DNA helicase activity"/>
    <property type="evidence" value="ECO:0007669"/>
    <property type="project" value="UniProtKB-UniRule"/>
</dbReference>
<dbReference type="Pfam" id="PF20450">
    <property type="entry name" value="PPV_E1_DBD"/>
    <property type="match status" value="1"/>
</dbReference>
<dbReference type="InterPro" id="IPR016393">
    <property type="entry name" value="Rep_E1_papillomaV"/>
</dbReference>
<keyword evidence="8 15" id="KW-0347">Helicase</keyword>
<keyword evidence="2 15" id="KW-0244">Early protein</keyword>
<dbReference type="InterPro" id="IPR037102">
    <property type="entry name" value="Znf_lg_T-Ag_D1_dom_sf"/>
</dbReference>
<proteinExistence type="inferred from homology"/>
<comment type="catalytic activity">
    <reaction evidence="13 15 16">
        <text>ATP + H2O = ADP + phosphate + H(+)</text>
        <dbReference type="Rhea" id="RHEA:13065"/>
        <dbReference type="ChEBI" id="CHEBI:15377"/>
        <dbReference type="ChEBI" id="CHEBI:15378"/>
        <dbReference type="ChEBI" id="CHEBI:30616"/>
        <dbReference type="ChEBI" id="CHEBI:43474"/>
        <dbReference type="ChEBI" id="CHEBI:456216"/>
        <dbReference type="EC" id="5.6.2.4"/>
    </reaction>
</comment>
<evidence type="ECO:0000256" key="3">
    <source>
        <dbReference type="ARBA" id="ARBA00022553"/>
    </source>
</evidence>
<comment type="function">
    <text evidence="14 15">ATP-dependent DNA 3'-5' helicase required for initiation of viral DNA replication. It forms a complex with the viral E2 protein. The E1-E2 complex binds to the replication origin which contains binding sites for both proteins. During the initial step, a dimer of E1 interacts with a dimer of protein E2 leading to a complex that binds the viral origin of replication with high specificity. Then, a second dimer of E1 displaces the E2 dimer in an ATP-dependent manner to form the E1 tetramer. Following this, two E1 monomers are added to each half of the site, which results in the formation of two E1 trimers on the viral ori. Subsequently, two hexamers will be created. The double hexamer acts as a bi-directional helicase machinery and unwinds the viral DNA and then recruits the host DNA polymerase to start replication.</text>
</comment>
<evidence type="ECO:0000256" key="7">
    <source>
        <dbReference type="ARBA" id="ARBA00022801"/>
    </source>
</evidence>
<feature type="modified residue" description="Phosphoserine; by host" evidence="15">
    <location>
        <position position="88"/>
    </location>
</feature>
<dbReference type="PROSITE" id="PS51206">
    <property type="entry name" value="SF3_HELICASE_1"/>
    <property type="match status" value="1"/>
</dbReference>
<feature type="short sequence motif" description="Nuclear export signal" evidence="15">
    <location>
        <begin position="97"/>
        <end position="106"/>
    </location>
</feature>
<evidence type="ECO:0000256" key="16">
    <source>
        <dbReference type="PIRNR" id="PIRNR003383"/>
    </source>
</evidence>
<comment type="PTM">
    <text evidence="15">Phosphorylated.</text>
</comment>
<dbReference type="PIRSF" id="PIRSF003383">
    <property type="entry name" value="Rep_E1_papillomaV"/>
    <property type="match status" value="1"/>
</dbReference>
<reference evidence="18" key="1">
    <citation type="journal article" date="2017" name="Genome Announc.">
        <title>Complete Genome Sequence of a Novel Human Gammapapillomavirus Isolated from Skin.</title>
        <authorList>
            <person name="Brancaccio R.N."/>
            <person name="Robitaille A."/>
            <person name="Dutta S."/>
            <person name="Rollison D.E."/>
            <person name="Fischer N."/>
            <person name="Grundhoff A."/>
            <person name="Tommasino M."/>
            <person name="Gheit T."/>
        </authorList>
    </citation>
    <scope>NUCLEOTIDE SEQUENCE</scope>
    <source>
        <strain evidence="18">ICB1</strain>
    </source>
</reference>
<dbReference type="Gene3D" id="1.10.10.510">
    <property type="entry name" value="Zinc finger, large T-antigen D1 domain"/>
    <property type="match status" value="1"/>
</dbReference>
<evidence type="ECO:0000256" key="13">
    <source>
        <dbReference type="ARBA" id="ARBA00048988"/>
    </source>
</evidence>
<dbReference type="InterPro" id="IPR001177">
    <property type="entry name" value="PPV_DNA_helicase_E1_C"/>
</dbReference>
<comment type="catalytic activity">
    <reaction evidence="12 15">
        <text>Couples ATP hydrolysis with the unwinding of duplex DNA by translocating in the 3'-5' direction.</text>
        <dbReference type="EC" id="5.6.2.4"/>
    </reaction>
</comment>
<dbReference type="GO" id="GO:0006260">
    <property type="term" value="P:DNA replication"/>
    <property type="evidence" value="ECO:0007669"/>
    <property type="project" value="UniProtKB-UniRule"/>
</dbReference>
<keyword evidence="6 15" id="KW-0547">Nucleotide-binding</keyword>
<comment type="subcellular location">
    <subcellularLocation>
        <location evidence="1 15">Host nucleus</location>
    </subcellularLocation>
</comment>
<dbReference type="HAMAP" id="MF_04000">
    <property type="entry name" value="PPV_E1"/>
    <property type="match status" value="1"/>
</dbReference>
<feature type="domain" description="SF3 helicase" evidence="17">
    <location>
        <begin position="399"/>
        <end position="549"/>
    </location>
</feature>
<dbReference type="SUPFAM" id="SSF52540">
    <property type="entry name" value="P-loop containing nucleoside triphosphate hydrolases"/>
    <property type="match status" value="1"/>
</dbReference>
<keyword evidence="7 15" id="KW-0378">Hydrolase</keyword>
<comment type="PTM">
    <text evidence="15">Sumoylated.</text>
</comment>
<sequence length="598" mass="68816">MGDAKGTDSFENIEKDCEWYLVDEAECVNELDSLENLFEESTDGSVLSQLLDDVDEVDQGNSLALFNKQEADECRNAITVLKRKFVRSPQQQSILELSPRLQAVKITPEGKSKRRLFRDSGIEDDETTNLSQVASNSITESANKAIDLLRCNNRKVTLLAKFKELFAVSFSELTRLYKSDKSCSYNWVLAVFNAAEEVIEGSKIILQQHVDFVQVISVGLYALYLLSFKTGKSRETTVKMFTQMLNIPEYQILCDPPKLRSVPVAMYFYKKSMSNVSFVYGELPQWLAKQVLLEHQQANLETFDLSRMVQWAFDHDHVDEPAVAYNYALAADEDSNALAFLQSNNQAKYVRDCVTMVKHYKRYEMRQMSMSTWIFRCCQEYETDKEWKVIAQYLRYQTVNFLEFLIALKPFLKGIPKKNCLVFWGPPDTGKSYFCYTLLRFLKGSVISYMNSRSQFWLSPLMDSKIGYLDDATHPCWMFLDVNLRNGLDGNHVSLDSKHRNPVQIKLPPLMITTNLDVCADPSLKYLHSRLKCFNFPNKMPLETDGSLVYEITNQSWACFFRKFGSQLDLVQEDDESGNTGDSERTFRCVARSDSEHL</sequence>
<evidence type="ECO:0000256" key="9">
    <source>
        <dbReference type="ARBA" id="ARBA00022840"/>
    </source>
</evidence>
<evidence type="ECO:0000259" key="17">
    <source>
        <dbReference type="PROSITE" id="PS51206"/>
    </source>
</evidence>
<keyword evidence="4 15" id="KW-1048">Host nucleus</keyword>
<evidence type="ECO:0000256" key="11">
    <source>
        <dbReference type="ARBA" id="ARBA00023235"/>
    </source>
</evidence>
<dbReference type="GO" id="GO:0016887">
    <property type="term" value="F:ATP hydrolysis activity"/>
    <property type="evidence" value="ECO:0007669"/>
    <property type="project" value="RHEA"/>
</dbReference>
<feature type="cross-link" description="Glycyl lysine isopeptide (Lys-Gly) (interchain with G-Cter in SUMO)" evidence="15">
    <location>
        <position position="506"/>
    </location>
</feature>
<dbReference type="SUPFAM" id="SSF55464">
    <property type="entry name" value="Origin of replication-binding domain, RBD-like"/>
    <property type="match status" value="1"/>
</dbReference>
<dbReference type="Pfam" id="PF00519">
    <property type="entry name" value="PPV_E1_C"/>
    <property type="match status" value="1"/>
</dbReference>
<keyword evidence="15" id="KW-1017">Isopeptide bond</keyword>
<dbReference type="Pfam" id="PF00524">
    <property type="entry name" value="PPV_E1_N"/>
    <property type="match status" value="1"/>
</dbReference>
<dbReference type="InterPro" id="IPR027417">
    <property type="entry name" value="P-loop_NTPase"/>
</dbReference>
<dbReference type="Gene3D" id="3.40.1310.10">
    <property type="match status" value="1"/>
</dbReference>
<comment type="caution">
    <text evidence="15">Lacks conserved residue(s) required for the propagation of feature annotation.</text>
</comment>
<evidence type="ECO:0000256" key="10">
    <source>
        <dbReference type="ARBA" id="ARBA00023125"/>
    </source>
</evidence>
<evidence type="ECO:0000313" key="18">
    <source>
        <dbReference type="EMBL" id="ASK07868.1"/>
    </source>
</evidence>
<evidence type="ECO:0000256" key="4">
    <source>
        <dbReference type="ARBA" id="ARBA00022562"/>
    </source>
</evidence>
<dbReference type="InterPro" id="IPR046832">
    <property type="entry name" value="PPV_E1_DBD"/>
</dbReference>
<dbReference type="GO" id="GO:0003677">
    <property type="term" value="F:DNA binding"/>
    <property type="evidence" value="ECO:0007669"/>
    <property type="project" value="UniProtKB-UniRule"/>
</dbReference>
<keyword evidence="5 15" id="KW-0235">DNA replication</keyword>
<dbReference type="GO" id="GO:0005524">
    <property type="term" value="F:ATP binding"/>
    <property type="evidence" value="ECO:0007669"/>
    <property type="project" value="UniProtKB-UniRule"/>
</dbReference>
<dbReference type="EMBL" id="MF356498">
    <property type="protein sequence ID" value="ASK07868.1"/>
    <property type="molecule type" value="Genomic_DNA"/>
</dbReference>
<evidence type="ECO:0000256" key="6">
    <source>
        <dbReference type="ARBA" id="ARBA00022741"/>
    </source>
</evidence>
<evidence type="ECO:0000256" key="5">
    <source>
        <dbReference type="ARBA" id="ARBA00022705"/>
    </source>
</evidence>
<keyword evidence="9 15" id="KW-0067">ATP-binding</keyword>
<keyword evidence="11 15" id="KW-0413">Isomerase</keyword>
<accession>A0A220QRU7</accession>
<keyword evidence="15" id="KW-0832">Ubl conjugation</keyword>
<feature type="short sequence motif" description="Nuclear localization signal" evidence="15">
    <location>
        <begin position="82"/>
        <end position="84"/>
    </location>
</feature>
<name>A0A220QRU7_9PAPI</name>
<evidence type="ECO:0000256" key="8">
    <source>
        <dbReference type="ARBA" id="ARBA00022806"/>
    </source>
</evidence>
<dbReference type="EC" id="5.6.2.4" evidence="15 16"/>
<comment type="function">
    <text evidence="16">ATP-dependent DNA helicase required for initiation of viral DNA replication. It forms a complex with the viral E2 protein. The E1-E2 complex binds to the replication origin which contains binding sites for both proteins.</text>
</comment>
<evidence type="ECO:0000256" key="12">
    <source>
        <dbReference type="ARBA" id="ARBA00034617"/>
    </source>
</evidence>
<dbReference type="InterPro" id="IPR014015">
    <property type="entry name" value="Helicase_SF3_DNA-vir"/>
</dbReference>
<dbReference type="Gene3D" id="3.40.50.300">
    <property type="entry name" value="P-loop containing nucleotide triphosphate hydrolases"/>
    <property type="match status" value="1"/>
</dbReference>
<dbReference type="GO" id="GO:0042025">
    <property type="term" value="C:host cell nucleus"/>
    <property type="evidence" value="ECO:0007669"/>
    <property type="project" value="UniProtKB-SubCell"/>
</dbReference>
<organism evidence="18">
    <name type="scientific">Human papillomavirus</name>
    <dbReference type="NCBI Taxonomy" id="10566"/>
    <lineage>
        <taxon>Viruses</taxon>
        <taxon>Monodnaviria</taxon>
        <taxon>Shotokuvirae</taxon>
        <taxon>Cossaviricota</taxon>
        <taxon>Papovaviricetes</taxon>
        <taxon>Zurhausenvirales</taxon>
        <taxon>Papillomaviridae</taxon>
    </lineage>
</organism>
<feature type="binding site" evidence="15">
    <location>
        <begin position="425"/>
        <end position="432"/>
    </location>
    <ligand>
        <name>ATP</name>
        <dbReference type="ChEBI" id="CHEBI:30616"/>
    </ligand>
</feature>
<comment type="subunit">
    <text evidence="15">Can form hexamers. Interacts with E2 protein; this interaction increases E1 DNA binding specificity. Interacts with host DNA polymerase subunit POLA2. Interacts with host single stranded DNA-binding protein RPA1. Interacts with host TOP1; this interaction stimulates the enzymatic activity of TOP1.</text>
</comment>